<accession>A0ABU2ZLF4</accession>
<organism evidence="2 3">
    <name type="scientific">Croceicoccus esteveae</name>
    <dbReference type="NCBI Taxonomy" id="3075597"/>
    <lineage>
        <taxon>Bacteria</taxon>
        <taxon>Pseudomonadati</taxon>
        <taxon>Pseudomonadota</taxon>
        <taxon>Alphaproteobacteria</taxon>
        <taxon>Sphingomonadales</taxon>
        <taxon>Erythrobacteraceae</taxon>
        <taxon>Croceicoccus</taxon>
    </lineage>
</organism>
<name>A0ABU2ZLF4_9SPHN</name>
<dbReference type="RefSeq" id="WP_311341630.1">
    <property type="nucleotide sequence ID" value="NZ_JAVRHS010000016.1"/>
</dbReference>
<evidence type="ECO:0000313" key="2">
    <source>
        <dbReference type="EMBL" id="MDT0577056.1"/>
    </source>
</evidence>
<dbReference type="InterPro" id="IPR009057">
    <property type="entry name" value="Homeodomain-like_sf"/>
</dbReference>
<dbReference type="EMBL" id="JAVRHS010000016">
    <property type="protein sequence ID" value="MDT0577056.1"/>
    <property type="molecule type" value="Genomic_DNA"/>
</dbReference>
<feature type="region of interest" description="Disordered" evidence="1">
    <location>
        <begin position="193"/>
        <end position="215"/>
    </location>
</feature>
<comment type="caution">
    <text evidence="2">The sequence shown here is derived from an EMBL/GenBank/DDBJ whole genome shotgun (WGS) entry which is preliminary data.</text>
</comment>
<keyword evidence="3" id="KW-1185">Reference proteome</keyword>
<sequence>MSAAAHVQQGTRTVFQRLSANAEHADYDGYIGHRHGFTPDLLRFCAGHLRAYCLFRETEEMIKRGEEFQRGAVRIALSSGLPRKRVAADLGAGLSTLARWVNLHCRSDLPVRPDVDLARESEQLLRKNRVLKEERHILKKAQSAPASSSRTPFIALKPVRFAFRQSWRTVWSVETICRVLQVSTRGLLRQAVSTDQPADMDGSEGAGARDRPPASSLIERLLSGCTGGRVDG</sequence>
<dbReference type="SUPFAM" id="SSF46689">
    <property type="entry name" value="Homeodomain-like"/>
    <property type="match status" value="1"/>
</dbReference>
<gene>
    <name evidence="2" type="ORF">RM533_12850</name>
</gene>
<evidence type="ECO:0000256" key="1">
    <source>
        <dbReference type="SAM" id="MobiDB-lite"/>
    </source>
</evidence>
<dbReference type="Gene3D" id="1.10.10.60">
    <property type="entry name" value="Homeodomain-like"/>
    <property type="match status" value="1"/>
</dbReference>
<protein>
    <submittedName>
        <fullName evidence="2">Transposase</fullName>
    </submittedName>
</protein>
<proteinExistence type="predicted"/>
<dbReference type="Proteomes" id="UP001259803">
    <property type="component" value="Unassembled WGS sequence"/>
</dbReference>
<evidence type="ECO:0000313" key="3">
    <source>
        <dbReference type="Proteomes" id="UP001259803"/>
    </source>
</evidence>
<reference evidence="2 3" key="1">
    <citation type="submission" date="2023-09" db="EMBL/GenBank/DDBJ databases">
        <authorList>
            <person name="Rey-Velasco X."/>
        </authorList>
    </citation>
    <scope>NUCLEOTIDE SEQUENCE [LARGE SCALE GENOMIC DNA]</scope>
    <source>
        <strain evidence="2 3">F390</strain>
    </source>
</reference>